<name>A0A6A6NY80_9PEZI</name>
<evidence type="ECO:0000313" key="3">
    <source>
        <dbReference type="Proteomes" id="UP000799766"/>
    </source>
</evidence>
<sequence length="161" mass="17686">MRCAHSQPIAQRAWQAHLHQPPNRTGRLQTDMLDVARPSDPPPAHSQRSVAMPAARLAGRGEKATNDRNALEHLKRRKRGPPNDLASGPRVRMASRRTRFPVVLRRSSRRDGRRGSRDGKEVETGGGRRDEPARGGSHPLPPTEPCGQPGGSEPITRRSGS</sequence>
<feature type="region of interest" description="Disordered" evidence="1">
    <location>
        <begin position="14"/>
        <end position="161"/>
    </location>
</feature>
<protein>
    <submittedName>
        <fullName evidence="2">Uncharacterized protein</fullName>
    </submittedName>
</protein>
<keyword evidence="3" id="KW-1185">Reference proteome</keyword>
<proteinExistence type="predicted"/>
<evidence type="ECO:0000313" key="2">
    <source>
        <dbReference type="EMBL" id="KAF2456412.1"/>
    </source>
</evidence>
<dbReference type="Proteomes" id="UP000799766">
    <property type="component" value="Unassembled WGS sequence"/>
</dbReference>
<dbReference type="EMBL" id="MU001683">
    <property type="protein sequence ID" value="KAF2456412.1"/>
    <property type="molecule type" value="Genomic_DNA"/>
</dbReference>
<reference evidence="2" key="1">
    <citation type="journal article" date="2020" name="Stud. Mycol.">
        <title>101 Dothideomycetes genomes: a test case for predicting lifestyles and emergence of pathogens.</title>
        <authorList>
            <person name="Haridas S."/>
            <person name="Albert R."/>
            <person name="Binder M."/>
            <person name="Bloem J."/>
            <person name="Labutti K."/>
            <person name="Salamov A."/>
            <person name="Andreopoulos B."/>
            <person name="Baker S."/>
            <person name="Barry K."/>
            <person name="Bills G."/>
            <person name="Bluhm B."/>
            <person name="Cannon C."/>
            <person name="Castanera R."/>
            <person name="Culley D."/>
            <person name="Daum C."/>
            <person name="Ezra D."/>
            <person name="Gonzalez J."/>
            <person name="Henrissat B."/>
            <person name="Kuo A."/>
            <person name="Liang C."/>
            <person name="Lipzen A."/>
            <person name="Lutzoni F."/>
            <person name="Magnuson J."/>
            <person name="Mondo S."/>
            <person name="Nolan M."/>
            <person name="Ohm R."/>
            <person name="Pangilinan J."/>
            <person name="Park H.-J."/>
            <person name="Ramirez L."/>
            <person name="Alfaro M."/>
            <person name="Sun H."/>
            <person name="Tritt A."/>
            <person name="Yoshinaga Y."/>
            <person name="Zwiers L.-H."/>
            <person name="Turgeon B."/>
            <person name="Goodwin S."/>
            <person name="Spatafora J."/>
            <person name="Crous P."/>
            <person name="Grigoriev I."/>
        </authorList>
    </citation>
    <scope>NUCLEOTIDE SEQUENCE</scope>
    <source>
        <strain evidence="2">ATCC 16933</strain>
    </source>
</reference>
<accession>A0A6A6NY80</accession>
<organism evidence="2 3">
    <name type="scientific">Lineolata rhizophorae</name>
    <dbReference type="NCBI Taxonomy" id="578093"/>
    <lineage>
        <taxon>Eukaryota</taxon>
        <taxon>Fungi</taxon>
        <taxon>Dikarya</taxon>
        <taxon>Ascomycota</taxon>
        <taxon>Pezizomycotina</taxon>
        <taxon>Dothideomycetes</taxon>
        <taxon>Dothideomycetes incertae sedis</taxon>
        <taxon>Lineolatales</taxon>
        <taxon>Lineolataceae</taxon>
        <taxon>Lineolata</taxon>
    </lineage>
</organism>
<dbReference type="AlphaFoldDB" id="A0A6A6NY80"/>
<gene>
    <name evidence="2" type="ORF">BDY21DRAFT_347061</name>
</gene>
<evidence type="ECO:0000256" key="1">
    <source>
        <dbReference type="SAM" id="MobiDB-lite"/>
    </source>
</evidence>
<feature type="compositionally biased region" description="Basic and acidic residues" evidence="1">
    <location>
        <begin position="59"/>
        <end position="73"/>
    </location>
</feature>
<feature type="compositionally biased region" description="Basic and acidic residues" evidence="1">
    <location>
        <begin position="109"/>
        <end position="133"/>
    </location>
</feature>